<dbReference type="Proteomes" id="UP000224902">
    <property type="component" value="Segment"/>
</dbReference>
<proteinExistence type="predicted"/>
<protein>
    <submittedName>
        <fullName evidence="1">Uncharacterized protein</fullName>
    </submittedName>
</protein>
<organism evidence="1 2">
    <name type="scientific">Rhodococcus phage Weasels2</name>
    <dbReference type="NCBI Taxonomy" id="1897437"/>
    <lineage>
        <taxon>Viruses</taxon>
        <taxon>Duplodnaviria</taxon>
        <taxon>Heunggongvirae</taxon>
        <taxon>Uroviricota</taxon>
        <taxon>Caudoviricetes</taxon>
        <taxon>Weaselvirus</taxon>
        <taxon>Weaselvirus weasel</taxon>
    </lineage>
</organism>
<reference evidence="2" key="1">
    <citation type="submission" date="2016-08" db="EMBL/GenBank/DDBJ databases">
        <authorList>
            <person name="Seilhamer J.J."/>
        </authorList>
    </citation>
    <scope>NUCLEOTIDE SEQUENCE [LARGE SCALE GENOMIC DNA]</scope>
</reference>
<dbReference type="EMBL" id="KX774321">
    <property type="protein sequence ID" value="AOZ63610.1"/>
    <property type="molecule type" value="Genomic_DNA"/>
</dbReference>
<name>A0A1I9SA04_9CAUD</name>
<gene>
    <name evidence="1" type="ORF">SEA_WEASELS2_20</name>
</gene>
<evidence type="ECO:0000313" key="2">
    <source>
        <dbReference type="Proteomes" id="UP000224902"/>
    </source>
</evidence>
<accession>A0A1I9SA04</accession>
<sequence length="64" mass="7188">MIELTIPEDENSSPILFTCTGDLIELKQDDDEIDLTPSQALALSEVLKKLVVVQPTFRKRLSDD</sequence>
<evidence type="ECO:0000313" key="1">
    <source>
        <dbReference type="EMBL" id="AOZ63610.1"/>
    </source>
</evidence>
<keyword evidence="2" id="KW-1185">Reference proteome</keyword>